<feature type="region of interest" description="Disordered" evidence="2">
    <location>
        <begin position="3584"/>
        <end position="3616"/>
    </location>
</feature>
<comment type="caution">
    <text evidence="3">The sequence shown here is derived from an EMBL/GenBank/DDBJ whole genome shotgun (WGS) entry which is preliminary data.</text>
</comment>
<name>A0A1Y1Z990_9FUNG</name>
<feature type="compositionally biased region" description="Basic residues" evidence="2">
    <location>
        <begin position="1049"/>
        <end position="1068"/>
    </location>
</feature>
<feature type="coiled-coil region" evidence="1">
    <location>
        <begin position="1543"/>
        <end position="1582"/>
    </location>
</feature>
<accession>A0A1Y1Z990</accession>
<protein>
    <recommendedName>
        <fullName evidence="5">MSP domain-containing protein</fullName>
    </recommendedName>
</protein>
<dbReference type="STRING" id="1754190.A0A1Y1Z990"/>
<feature type="region of interest" description="Disordered" evidence="2">
    <location>
        <begin position="3294"/>
        <end position="3313"/>
    </location>
</feature>
<feature type="region of interest" description="Disordered" evidence="2">
    <location>
        <begin position="3328"/>
        <end position="3355"/>
    </location>
</feature>
<keyword evidence="4" id="KW-1185">Reference proteome</keyword>
<evidence type="ECO:0000256" key="1">
    <source>
        <dbReference type="SAM" id="Coils"/>
    </source>
</evidence>
<keyword evidence="1" id="KW-0175">Coiled coil</keyword>
<dbReference type="PANTHER" id="PTHR39211:SF1">
    <property type="entry name" value="ABNORMAL SPINDLE-LIKE MICROCEPHALY-ASSOCIATED PROTEIN ASH DOMAIN-CONTAINING PROTEIN"/>
    <property type="match status" value="1"/>
</dbReference>
<feature type="compositionally biased region" description="Low complexity" evidence="2">
    <location>
        <begin position="1023"/>
        <end position="1042"/>
    </location>
</feature>
<feature type="region of interest" description="Disordered" evidence="2">
    <location>
        <begin position="983"/>
        <end position="1076"/>
    </location>
</feature>
<dbReference type="Gene3D" id="2.60.40.10">
    <property type="entry name" value="Immunoglobulins"/>
    <property type="match status" value="4"/>
</dbReference>
<feature type="compositionally biased region" description="Basic residues" evidence="2">
    <location>
        <begin position="1008"/>
        <end position="1022"/>
    </location>
</feature>
<organism evidence="3 4">
    <name type="scientific">Neocallimastix californiae</name>
    <dbReference type="NCBI Taxonomy" id="1754190"/>
    <lineage>
        <taxon>Eukaryota</taxon>
        <taxon>Fungi</taxon>
        <taxon>Fungi incertae sedis</taxon>
        <taxon>Chytridiomycota</taxon>
        <taxon>Chytridiomycota incertae sedis</taxon>
        <taxon>Neocallimastigomycetes</taxon>
        <taxon>Neocallimastigales</taxon>
        <taxon>Neocallimastigaceae</taxon>
        <taxon>Neocallimastix</taxon>
    </lineage>
</organism>
<proteinExistence type="predicted"/>
<dbReference type="EMBL" id="MCOG01000437">
    <property type="protein sequence ID" value="ORY06684.1"/>
    <property type="molecule type" value="Genomic_DNA"/>
</dbReference>
<dbReference type="InterPro" id="IPR013783">
    <property type="entry name" value="Ig-like_fold"/>
</dbReference>
<evidence type="ECO:0000313" key="3">
    <source>
        <dbReference type="EMBL" id="ORY06684.1"/>
    </source>
</evidence>
<evidence type="ECO:0000313" key="4">
    <source>
        <dbReference type="Proteomes" id="UP000193920"/>
    </source>
</evidence>
<gene>
    <name evidence="3" type="ORF">LY90DRAFT_678342</name>
</gene>
<dbReference type="GO" id="GO:0005737">
    <property type="term" value="C:cytoplasm"/>
    <property type="evidence" value="ECO:0007669"/>
    <property type="project" value="UniProtKB-SubCell"/>
</dbReference>
<feature type="compositionally biased region" description="Low complexity" evidence="2">
    <location>
        <begin position="3336"/>
        <end position="3355"/>
    </location>
</feature>
<dbReference type="PANTHER" id="PTHR39211">
    <property type="entry name" value="CHROMOSOME 7, WHOLE GENOME SHOTGUN SEQUENCE"/>
    <property type="match status" value="1"/>
</dbReference>
<sequence length="3616" mass="412268">MTETENIEEQSSLIELVNVNSKFTLEKVYLNNLHALKRVKIKNISKYPILVKLRSNLSNQITFQLNNENLENENEFLNSVLNDQSNNTTEPYNTNISLFSPINSYSDNEIVGHNFELKIKESTYSTSLLNNMNHTTANAVYNQQFNQLFNYVGQIDEVQIEPGQTVPVIVEFLPENKEKINMQDIEAVNSDRNDTFLNSYNDEDANYNFFEINGLLFFIAYRLDTILQKQQQVDLPITITDKSKESNSDNQENIINNSIISKEDLDDPNKNNMILEEINNITSNIPSDQQITLKFRSKVCKSVLWIDIGETGISFDDCVLGGTYFKDFTLWNRSEIDLYWIMSITDTLGNSHVNWLKFFNYDTGEELDCKPLSAFAHLRIRVQFCPQEIGEFSYDFQIENANDMSNIEETKITSVVRAVKREESLVVSSGNILDFGDCCAGVWTRQQLILRNVSDVPLDITFQGVDAEVQFKIKIDDLNGENKDNNNNLVRPFPLTAREDSFLSSSRSIHSDINKLASFSNEIPNSPMSSTMVSPSTTTTNFMDGVSTSSFNVTTLGLYNNQNMNEYSVQNSEVNSRVSSPNMDNNVNSTLNNTSVVRNDKRSQSDVLDYIKWTEKINEERRSTLQSTYDNEPQTEFDEGEKSNDYIQTEEIILNPRNEKTVLVYYRPEQKELTANYNAGRLTKQTFKIILHYSSSLMQQKEKKKITCRARSCTSFIEVQPKVVNFGDTNVGTLRSLPIKIYNRSELINCIRGPYEIPPRQSLEVKIDIYPRKVNPDYRKQITVVNHLNKNNNQTIEVQSTNIDKHGVTFHSLFYRIITSNSTNFIDLGDVILNSPVIRTFSIINISKKPLILLLTASLKEIGIYTENTEKLKNTNQKPESVITTERRKKMLESMADKRRLYAQWKSKSHRIIQNHINDNATFKRRFSEESSLLSRTDYLDLATLPNTFNSNNSNSNGISNVLSSSLNSTSSSLIHVNEMMNSKDYSNTGNDNENNGPGKLNKNSKSSGRKKHHHQKHKHSRQCSSTSSASSTKSLSITSLESLERDVLRKRRSRTMSKSKSRSRSGSRNKTTGVSESISFSKLVDAKLSSKNKYLVSNQPHKKPKKIRKNHNKLREFDDFSVVASKKGNKILEKNNSFKDFNDSGSEFERFIEKANSSHKFRRNTSSLNINSKIDDNKDRYSSNENNEISGTEQYGIHNNSLKRYNDFEDEVDNIKMILSGLISAFESNNNNLNPVLPKSSMEEDYVRSRMILRNELDYIMNSNYLCPISKIEIPPQSEKRIILIYMPSSQNKPFIQRKPRKQDAKIFIKLVDFDRDIPRPQFETLLKSDIKNIPVRELMIRFSLCRSVMDLGQKNINFGMLSKGDSKTKTIIIHNRSEASLLYNIKKSGSIASSDLVFSKGKMGIVSGYSTREVTFVFEPSLPGQFHEKLVIENINDRENNQILSVKANIRKTSNFSVETSKLDFGNCVIDELCLNTQNVIIKSTCTKQKRYLEIFYNEPEEVKFSKYKLEFEFEDEDELYETDRLDGNEKVKRHKPVILTKEIEEEIEHLEQKLKIAQRKGRSEKIKKMQMKIEQLKSELNGRIDVIPKGTVKEIFGNFMIIEHRNTDTLKKLPFTANLYFDKNASVLESNLNVLNESFINSGSITNMVGDSKEQKSTALIENNNVSSNSQVFGNIVAEPESLEEIVNNLIVEVTSIDLGKIEINDEKDCYFTLTNNSDKTIKYNISQGNCDLLLSESVKDKELINSDSNKEAIFEIDSVSGEIKGNESIRIDLTLISFKHGRNESTIYVKEDNEKSQKIEITFQYYSRNESYLVFPDLDENALFDMKNCFVDYTKKYSKVTPFHVKNIYEKDLYVNCTSNLSQQCLIFTNENLEQPAQNVLIKKDETIVVYIALQPNLGINRLINKPNEDNNDNDIEDSFGLCRTLIGGLRFSISIKENENDEELFQLLTQTVKFTTYIGQSLFMLSESLINFGITRKVNEEFISSFSITNLVPTLPLEYIIECSSNNIILNEKKGVIEAITPTKSEESKLTLNEKKKIKFKFRHKGYGFINEYITVKNINNALQVSKINLRLFVDKNVLKVNRVNNLSISSMKGINDLNNPVRKKSQSLPQFESQYEYPIEIENTSSYEMVIIPRSDLDLDTRWSIMGKDVTMGNSPVTPIEDNLKENNIWNVCGLEVRIKPNQKFILYVSVPRPTRLCSTEEINVLNDGKSIDLNGALLLYDKNQQLDVMAFNLTAFYCMSISHINETEIDVGKIGNANLWQDVPLSFEIKNDSIAPLFIPGYGTETIEMKIKPHDIKNYEVGYKTFYIKVINKYNPENEMSVKVDAELTEYELHFERLNKGELFLPPLYHPYNAEALPCDNWFTILNSSDHEVKFEMGVLLDHEISKYVNVEVLSRFSNSPVVGTVTLAAHNSIEIKVRAYSREDSRLDNEKCKDLINVDGISFGNLWIITHQTLKSFPYQSALMSSLSETDLTSLGMKEKLRDEVIIDDSNMYIESNKNLIFNLKTIIEQNKDILNDPNNRQIIEGVPLKGKIIEGQTFSISNNRIEFGSLVYSDSGNSDHENSGDEDAVSTTIQNIKKKVMKLKKMDIQRETFVITNLSKVFPLKFRIEVEYPIELMSRKDIIRLSPLDENMGGIIEPNGKLPITVEMLNSNIQGVSEDVKIHIYDDNSLTKTPINVYIGIIEESSNVIVPEEANDLIDIEDEEYIEISQQPPEEGSGFKHKKIKSISEDMNEKKMLGNESNNDNVAATGNINEEVEEIEDSMDNKSSVNTNLYTNEDDLGTNTNNTNLDEEDDTWLSDIISVSSVQSIGDRSAISTSLSNNPYGNINLLNRNDDESVRKYNSHMMVRGCQKITDAITGKEVKRFYLLNFGQQDLGSTRICKKITLENISFEQVSYKITTVCDHLDKNWIFLSRYEGILDFPRTTSGAPASGVNSNGAVRRESHTITININSAVRGYYSTYIIIRNLYNPLDFKIIKVHVEIVAKHNLQRIINPSATPSSFHMFQSNSSLNLEENNLGLVRSNRVFDVYVNGVEAERTCLQLENLFYGRESTARSIVIYNRENVPLEFTIKSSMNQNSSFEIIFSLSRTSVKLYSVLTIQPLSSVRVYIRFRPDLPEDAPAKKNITLEESNVAVKEEAEIYINCRLVKDYQLTIPLKAMIRMPQIYIPIKEFVFKGKISKKNTNNSPINSSKLGNGANPYSFIDGMIATSSPALNQNKNDDDPWNIALKPVSTNIITVYNVLGDDLELIVMNDSIYFDVEIVSINDKSSSSSIINSLSSFSSEMTNATNEKGKENRETAASDEGNQDLIHDLSRINDSNKNNFAMSTTPTATTTTTTINPNPNPNPSTNNQMIVYIIPAGGFCNLRIIPKIDSLMRDINSVRRDKYLQEHLTIYNRKRPTEKVWIVLKLSFGNIIDFQSSSVQKSSYKALECRIIRLLREINRYVESIKCSTKEVNSGSSIANLYFKYHYIVDQLIYYGTREHSGDESFHLAILVFTAIFFYPTFGESITINNSKWISTFSHFLNFFPYNSKYIDILRGLFMTLKNSNSTVTTPSVITTAVTNLNIHSINGPNIITNTTTNTTTSSNPMNSNGTPSGNNTNTITLTS</sequence>
<dbReference type="Proteomes" id="UP000193920">
    <property type="component" value="Unassembled WGS sequence"/>
</dbReference>
<evidence type="ECO:0008006" key="5">
    <source>
        <dbReference type="Google" id="ProtNLM"/>
    </source>
</evidence>
<feature type="compositionally biased region" description="Basic and acidic residues" evidence="2">
    <location>
        <begin position="3299"/>
        <end position="3308"/>
    </location>
</feature>
<dbReference type="OrthoDB" id="252265at2759"/>
<reference evidence="3 4" key="1">
    <citation type="submission" date="2016-08" db="EMBL/GenBank/DDBJ databases">
        <title>A Parts List for Fungal Cellulosomes Revealed by Comparative Genomics.</title>
        <authorList>
            <consortium name="DOE Joint Genome Institute"/>
            <person name="Haitjema C.H."/>
            <person name="Gilmore S.P."/>
            <person name="Henske J.K."/>
            <person name="Solomon K.V."/>
            <person name="De Groot R."/>
            <person name="Kuo A."/>
            <person name="Mondo S.J."/>
            <person name="Salamov A.A."/>
            <person name="Labutti K."/>
            <person name="Zhao Z."/>
            <person name="Chiniquy J."/>
            <person name="Barry K."/>
            <person name="Brewer H.M."/>
            <person name="Purvine S.O."/>
            <person name="Wright A.T."/>
            <person name="Boxma B."/>
            <person name="Van Alen T."/>
            <person name="Hackstein J.H."/>
            <person name="Baker S.E."/>
            <person name="Grigoriev I.V."/>
            <person name="O'Malley M.A."/>
        </authorList>
    </citation>
    <scope>NUCLEOTIDE SEQUENCE [LARGE SCALE GENOMIC DNA]</scope>
    <source>
        <strain evidence="3 4">G1</strain>
    </source>
</reference>
<evidence type="ECO:0000256" key="2">
    <source>
        <dbReference type="SAM" id="MobiDB-lite"/>
    </source>
</evidence>
<dbReference type="GO" id="GO:0005929">
    <property type="term" value="C:cilium"/>
    <property type="evidence" value="ECO:0007669"/>
    <property type="project" value="UniProtKB-SubCell"/>
</dbReference>
<feature type="compositionally biased region" description="Polar residues" evidence="2">
    <location>
        <begin position="983"/>
        <end position="996"/>
    </location>
</feature>